<accession>A0ABQ4GXS0</accession>
<dbReference type="PIRSF" id="PIRSF006221">
    <property type="entry name" value="Ketosamine-3-kinase"/>
    <property type="match status" value="1"/>
</dbReference>
<name>A0ABQ4GXS0_9ACTN</name>
<reference evidence="2 3" key="1">
    <citation type="submission" date="2021-01" db="EMBL/GenBank/DDBJ databases">
        <title>Whole genome shotgun sequence of Microbispora siamensis NBRC 104113.</title>
        <authorList>
            <person name="Komaki H."/>
            <person name="Tamura T."/>
        </authorList>
    </citation>
    <scope>NUCLEOTIDE SEQUENCE [LARGE SCALE GENOMIC DNA]</scope>
    <source>
        <strain evidence="2 3">NBRC 104113</strain>
    </source>
</reference>
<comment type="similarity">
    <text evidence="1">Belongs to the fructosamine kinase family.</text>
</comment>
<dbReference type="InterPro" id="IPR016477">
    <property type="entry name" value="Fructo-/Ketosamine-3-kinase"/>
</dbReference>
<dbReference type="PANTHER" id="PTHR12149">
    <property type="entry name" value="FRUCTOSAMINE 3 KINASE-RELATED PROTEIN"/>
    <property type="match status" value="1"/>
</dbReference>
<dbReference type="SUPFAM" id="SSF56112">
    <property type="entry name" value="Protein kinase-like (PK-like)"/>
    <property type="match status" value="1"/>
</dbReference>
<keyword evidence="1" id="KW-0808">Transferase</keyword>
<evidence type="ECO:0000256" key="1">
    <source>
        <dbReference type="PIRNR" id="PIRNR006221"/>
    </source>
</evidence>
<proteinExistence type="inferred from homology"/>
<dbReference type="InterPro" id="IPR011009">
    <property type="entry name" value="Kinase-like_dom_sf"/>
</dbReference>
<comment type="caution">
    <text evidence="2">The sequence shown here is derived from an EMBL/GenBank/DDBJ whole genome shotgun (WGS) entry which is preliminary data.</text>
</comment>
<keyword evidence="1 2" id="KW-0418">Kinase</keyword>
<dbReference type="GO" id="GO:0016301">
    <property type="term" value="F:kinase activity"/>
    <property type="evidence" value="ECO:0007669"/>
    <property type="project" value="UniProtKB-KW"/>
</dbReference>
<organism evidence="2 3">
    <name type="scientific">Microbispora siamensis</name>
    <dbReference type="NCBI Taxonomy" id="564413"/>
    <lineage>
        <taxon>Bacteria</taxon>
        <taxon>Bacillati</taxon>
        <taxon>Actinomycetota</taxon>
        <taxon>Actinomycetes</taxon>
        <taxon>Streptosporangiales</taxon>
        <taxon>Streptosporangiaceae</taxon>
        <taxon>Microbispora</taxon>
    </lineage>
</organism>
<keyword evidence="3" id="KW-1185">Reference proteome</keyword>
<dbReference type="Gene3D" id="3.30.200.20">
    <property type="entry name" value="Phosphorylase Kinase, domain 1"/>
    <property type="match status" value="1"/>
</dbReference>
<evidence type="ECO:0000313" key="3">
    <source>
        <dbReference type="Proteomes" id="UP000660454"/>
    </source>
</evidence>
<protein>
    <submittedName>
        <fullName evidence="2">Fructosamine kinase family protein</fullName>
    </submittedName>
</protein>
<dbReference type="RefSeq" id="WP_204052079.1">
    <property type="nucleotide sequence ID" value="NZ_BOOF01000050.1"/>
</dbReference>
<dbReference type="Pfam" id="PF03881">
    <property type="entry name" value="Fructosamin_kin"/>
    <property type="match status" value="1"/>
</dbReference>
<dbReference type="PANTHER" id="PTHR12149:SF8">
    <property type="entry name" value="PROTEIN-RIBULOSAMINE 3-KINASE"/>
    <property type="match status" value="1"/>
</dbReference>
<dbReference type="Proteomes" id="UP000660454">
    <property type="component" value="Unassembled WGS sequence"/>
</dbReference>
<gene>
    <name evidence="2" type="ORF">Msi02_70320</name>
</gene>
<dbReference type="Gene3D" id="3.90.1200.10">
    <property type="match status" value="1"/>
</dbReference>
<dbReference type="EMBL" id="BOOF01000050">
    <property type="protein sequence ID" value="GIH66215.1"/>
    <property type="molecule type" value="Genomic_DNA"/>
</dbReference>
<evidence type="ECO:0000313" key="2">
    <source>
        <dbReference type="EMBL" id="GIH66215.1"/>
    </source>
</evidence>
<sequence>MDLLLRRLHDAGFAAQSVRVATGGVVAMAGIATMSDGSQVFAKTLSGSGSDVFEVEAEGLRALRELGGAVTPDVLAVTPNLLVLQPLEPRRDNEERFWEDLARVLSTMHTTTIGDRFGWHRDGWLGRMRQDNTWDDDGYSFFAQRRILRWLPEPLVEAAFDREDRRALEHLCAALPELVPPQPPVLTHGDLWCGNIASDQSGAPILLDPAVSYSWAEADLSMLWCSPRPPASDRFFAAYTEITPLADGWHDRMPLFHLRELLSIIAHGDDNWGAAQAVREIAAPFARR</sequence>